<proteinExistence type="predicted"/>
<evidence type="ECO:0000313" key="2">
    <source>
        <dbReference type="Proteomes" id="UP000015105"/>
    </source>
</evidence>
<dbReference type="AlphaFoldDB" id="A0A453AD61"/>
<dbReference type="EnsemblPlants" id="AET2Gv20075400.2">
    <property type="protein sequence ID" value="AET2Gv20075400.2"/>
    <property type="gene ID" value="AET2Gv20075400"/>
</dbReference>
<dbReference type="Proteomes" id="UP000015105">
    <property type="component" value="Chromosome 2D"/>
</dbReference>
<accession>A0A453AD61</accession>
<name>A0A453AD61_AEGTS</name>
<reference evidence="2" key="2">
    <citation type="journal article" date="2017" name="Nat. Plants">
        <title>The Aegilops tauschii genome reveals multiple impacts of transposons.</title>
        <authorList>
            <person name="Zhao G."/>
            <person name="Zou C."/>
            <person name="Li K."/>
            <person name="Wang K."/>
            <person name="Li T."/>
            <person name="Gao L."/>
            <person name="Zhang X."/>
            <person name="Wang H."/>
            <person name="Yang Z."/>
            <person name="Liu X."/>
            <person name="Jiang W."/>
            <person name="Mao L."/>
            <person name="Kong X."/>
            <person name="Jiao Y."/>
            <person name="Jia J."/>
        </authorList>
    </citation>
    <scope>NUCLEOTIDE SEQUENCE [LARGE SCALE GENOMIC DNA]</scope>
    <source>
        <strain evidence="2">cv. AL8/78</strain>
    </source>
</reference>
<reference evidence="2" key="1">
    <citation type="journal article" date="2014" name="Science">
        <title>Ancient hybridizations among the ancestral genomes of bread wheat.</title>
        <authorList>
            <consortium name="International Wheat Genome Sequencing Consortium,"/>
            <person name="Marcussen T."/>
            <person name="Sandve S.R."/>
            <person name="Heier L."/>
            <person name="Spannagl M."/>
            <person name="Pfeifer M."/>
            <person name="Jakobsen K.S."/>
            <person name="Wulff B.B."/>
            <person name="Steuernagel B."/>
            <person name="Mayer K.F."/>
            <person name="Olsen O.A."/>
        </authorList>
    </citation>
    <scope>NUCLEOTIDE SEQUENCE [LARGE SCALE GENOMIC DNA]</scope>
    <source>
        <strain evidence="2">cv. AL8/78</strain>
    </source>
</reference>
<evidence type="ECO:0000313" key="1">
    <source>
        <dbReference type="EnsemblPlants" id="AET2Gv20075400.2"/>
    </source>
</evidence>
<sequence>DLCTARLRHTSHTIPLALKGRNCRESTNLYGDDEGNSTRLVPVVQVSPTLPLLLLAGLISVSENYYLQPAQPLVMSL</sequence>
<organism evidence="1 2">
    <name type="scientific">Aegilops tauschii subsp. strangulata</name>
    <name type="common">Goatgrass</name>
    <dbReference type="NCBI Taxonomy" id="200361"/>
    <lineage>
        <taxon>Eukaryota</taxon>
        <taxon>Viridiplantae</taxon>
        <taxon>Streptophyta</taxon>
        <taxon>Embryophyta</taxon>
        <taxon>Tracheophyta</taxon>
        <taxon>Spermatophyta</taxon>
        <taxon>Magnoliopsida</taxon>
        <taxon>Liliopsida</taxon>
        <taxon>Poales</taxon>
        <taxon>Poaceae</taxon>
        <taxon>BOP clade</taxon>
        <taxon>Pooideae</taxon>
        <taxon>Triticodae</taxon>
        <taxon>Triticeae</taxon>
        <taxon>Triticinae</taxon>
        <taxon>Aegilops</taxon>
    </lineage>
</organism>
<keyword evidence="2" id="KW-1185">Reference proteome</keyword>
<reference evidence="1" key="3">
    <citation type="journal article" date="2017" name="Nature">
        <title>Genome sequence of the progenitor of the wheat D genome Aegilops tauschii.</title>
        <authorList>
            <person name="Luo M.C."/>
            <person name="Gu Y.Q."/>
            <person name="Puiu D."/>
            <person name="Wang H."/>
            <person name="Twardziok S.O."/>
            <person name="Deal K.R."/>
            <person name="Huo N."/>
            <person name="Zhu T."/>
            <person name="Wang L."/>
            <person name="Wang Y."/>
            <person name="McGuire P.E."/>
            <person name="Liu S."/>
            <person name="Long H."/>
            <person name="Ramasamy R.K."/>
            <person name="Rodriguez J.C."/>
            <person name="Van S.L."/>
            <person name="Yuan L."/>
            <person name="Wang Z."/>
            <person name="Xia Z."/>
            <person name="Xiao L."/>
            <person name="Anderson O.D."/>
            <person name="Ouyang S."/>
            <person name="Liang Y."/>
            <person name="Zimin A.V."/>
            <person name="Pertea G."/>
            <person name="Qi P."/>
            <person name="Bennetzen J.L."/>
            <person name="Dai X."/>
            <person name="Dawson M.W."/>
            <person name="Muller H.G."/>
            <person name="Kugler K."/>
            <person name="Rivarola-Duarte L."/>
            <person name="Spannagl M."/>
            <person name="Mayer K.F.X."/>
            <person name="Lu F.H."/>
            <person name="Bevan M.W."/>
            <person name="Leroy P."/>
            <person name="Li P."/>
            <person name="You F.M."/>
            <person name="Sun Q."/>
            <person name="Liu Z."/>
            <person name="Lyons E."/>
            <person name="Wicker T."/>
            <person name="Salzberg S.L."/>
            <person name="Devos K.M."/>
            <person name="Dvorak J."/>
        </authorList>
    </citation>
    <scope>NUCLEOTIDE SEQUENCE [LARGE SCALE GENOMIC DNA]</scope>
    <source>
        <strain evidence="1">cv. AL8/78</strain>
    </source>
</reference>
<reference evidence="1" key="4">
    <citation type="submission" date="2019-03" db="UniProtKB">
        <authorList>
            <consortium name="EnsemblPlants"/>
        </authorList>
    </citation>
    <scope>IDENTIFICATION</scope>
</reference>
<dbReference type="Gramene" id="AET2Gv20075400.2">
    <property type="protein sequence ID" value="AET2Gv20075400.2"/>
    <property type="gene ID" value="AET2Gv20075400"/>
</dbReference>
<protein>
    <submittedName>
        <fullName evidence="1">Uncharacterized protein</fullName>
    </submittedName>
</protein>
<reference evidence="1" key="5">
    <citation type="journal article" date="2021" name="G3 (Bethesda)">
        <title>Aegilops tauschii genome assembly Aet v5.0 features greater sequence contiguity and improved annotation.</title>
        <authorList>
            <person name="Wang L."/>
            <person name="Zhu T."/>
            <person name="Rodriguez J.C."/>
            <person name="Deal K.R."/>
            <person name="Dubcovsky J."/>
            <person name="McGuire P.E."/>
            <person name="Lux T."/>
            <person name="Spannagl M."/>
            <person name="Mayer K.F.X."/>
            <person name="Baldrich P."/>
            <person name="Meyers B.C."/>
            <person name="Huo N."/>
            <person name="Gu Y.Q."/>
            <person name="Zhou H."/>
            <person name="Devos K.M."/>
            <person name="Bennetzen J.L."/>
            <person name="Unver T."/>
            <person name="Budak H."/>
            <person name="Gulick P.J."/>
            <person name="Galiba G."/>
            <person name="Kalapos B."/>
            <person name="Nelson D.R."/>
            <person name="Li P."/>
            <person name="You F.M."/>
            <person name="Luo M.C."/>
            <person name="Dvorak J."/>
        </authorList>
    </citation>
    <scope>NUCLEOTIDE SEQUENCE [LARGE SCALE GENOMIC DNA]</scope>
    <source>
        <strain evidence="1">cv. AL8/78</strain>
    </source>
</reference>